<dbReference type="Proteomes" id="UP000218151">
    <property type="component" value="Unassembled WGS sequence"/>
</dbReference>
<gene>
    <name evidence="5" type="ORF">CKY28_17600</name>
</gene>
<feature type="domain" description="Glycosyltransferase 2-like" evidence="4">
    <location>
        <begin position="16"/>
        <end position="138"/>
    </location>
</feature>
<evidence type="ECO:0000313" key="5">
    <source>
        <dbReference type="EMBL" id="PAX06410.1"/>
    </source>
</evidence>
<keyword evidence="2" id="KW-0328">Glycosyltransferase</keyword>
<comment type="caution">
    <text evidence="5">The sequence shown here is derived from an EMBL/GenBank/DDBJ whole genome shotgun (WGS) entry which is preliminary data.</text>
</comment>
<dbReference type="EMBL" id="NSLI01000007">
    <property type="protein sequence ID" value="PAX06410.1"/>
    <property type="molecule type" value="Genomic_DNA"/>
</dbReference>
<keyword evidence="3 5" id="KW-0808">Transferase</keyword>
<dbReference type="GO" id="GO:0016757">
    <property type="term" value="F:glycosyltransferase activity"/>
    <property type="evidence" value="ECO:0007669"/>
    <property type="project" value="UniProtKB-KW"/>
</dbReference>
<sequence length="339" mass="38286">MNENKKRGRHVTRTVSAVILTYNRRSLLTECLAAVHRQSRPVDHVLIIDNGGTDGTAEWLVENWSERVEVYRLPCNRGSAGGFHAAMRIGYERGDDAIWLMDDDVIPATDALERLLNARETLKAHGVDAPFVLSTARTPEGLLTNVPEVDQTLNSISYLQWPMMLSEGMVPVRRATFVSILLNREVLREHGLPLADLYMWVEDTEFTDRVTRTAPGFMVGKSKVVHARSIPGALDIRTERDPVRLRNHYFLRRNWMYLTRRRSKWQITGRRLFQEVRYATKLLVTGDRHRAWTVLSGAWAGLFFKPALIGVESPCDLDNLRVVGPAASCVATQAPAATA</sequence>
<evidence type="ECO:0000313" key="6">
    <source>
        <dbReference type="Proteomes" id="UP000218151"/>
    </source>
</evidence>
<organism evidence="5 6">
    <name type="scientific">Sphingomonas lenta</name>
    <dbReference type="NCBI Taxonomy" id="1141887"/>
    <lineage>
        <taxon>Bacteria</taxon>
        <taxon>Pseudomonadati</taxon>
        <taxon>Pseudomonadota</taxon>
        <taxon>Alphaproteobacteria</taxon>
        <taxon>Sphingomonadales</taxon>
        <taxon>Sphingomonadaceae</taxon>
        <taxon>Sphingomonas</taxon>
    </lineage>
</organism>
<accession>A0A2A2SB48</accession>
<proteinExistence type="inferred from homology"/>
<dbReference type="PANTHER" id="PTHR43179:SF12">
    <property type="entry name" value="GALACTOFURANOSYLTRANSFERASE GLFT2"/>
    <property type="match status" value="1"/>
</dbReference>
<evidence type="ECO:0000256" key="1">
    <source>
        <dbReference type="ARBA" id="ARBA00006739"/>
    </source>
</evidence>
<name>A0A2A2SB48_9SPHN</name>
<dbReference type="InterPro" id="IPR001173">
    <property type="entry name" value="Glyco_trans_2-like"/>
</dbReference>
<protein>
    <submittedName>
        <fullName evidence="5">Glycosyl transferase</fullName>
    </submittedName>
</protein>
<dbReference type="AlphaFoldDB" id="A0A2A2SB48"/>
<evidence type="ECO:0000256" key="3">
    <source>
        <dbReference type="ARBA" id="ARBA00022679"/>
    </source>
</evidence>
<keyword evidence="6" id="KW-1185">Reference proteome</keyword>
<comment type="similarity">
    <text evidence="1">Belongs to the glycosyltransferase 2 family.</text>
</comment>
<evidence type="ECO:0000259" key="4">
    <source>
        <dbReference type="Pfam" id="PF00535"/>
    </source>
</evidence>
<dbReference type="SUPFAM" id="SSF53448">
    <property type="entry name" value="Nucleotide-diphospho-sugar transferases"/>
    <property type="match status" value="1"/>
</dbReference>
<dbReference type="Pfam" id="PF00535">
    <property type="entry name" value="Glycos_transf_2"/>
    <property type="match status" value="1"/>
</dbReference>
<dbReference type="OrthoDB" id="7665907at2"/>
<dbReference type="InterPro" id="IPR029044">
    <property type="entry name" value="Nucleotide-diphossugar_trans"/>
</dbReference>
<reference evidence="6" key="1">
    <citation type="submission" date="2017-09" db="EMBL/GenBank/DDBJ databases">
        <authorList>
            <person name="Feng G."/>
            <person name="Zhu H."/>
        </authorList>
    </citation>
    <scope>NUCLEOTIDE SEQUENCE [LARGE SCALE GENOMIC DNA]</scope>
    <source>
        <strain evidence="6">1PNM-20</strain>
    </source>
</reference>
<dbReference type="CDD" id="cd04185">
    <property type="entry name" value="GT_2_like_b"/>
    <property type="match status" value="1"/>
</dbReference>
<dbReference type="Gene3D" id="3.90.550.10">
    <property type="entry name" value="Spore Coat Polysaccharide Biosynthesis Protein SpsA, Chain A"/>
    <property type="match status" value="1"/>
</dbReference>
<evidence type="ECO:0000256" key="2">
    <source>
        <dbReference type="ARBA" id="ARBA00022676"/>
    </source>
</evidence>
<dbReference type="PANTHER" id="PTHR43179">
    <property type="entry name" value="RHAMNOSYLTRANSFERASE WBBL"/>
    <property type="match status" value="1"/>
</dbReference>